<feature type="region of interest" description="Disordered" evidence="3">
    <location>
        <begin position="1"/>
        <end position="29"/>
    </location>
</feature>
<name>A0A7D9D135_DEKBR</name>
<dbReference type="AlphaFoldDB" id="A0A7D9D135"/>
<dbReference type="InterPro" id="IPR012677">
    <property type="entry name" value="Nucleotide-bd_a/b_plait_sf"/>
</dbReference>
<dbReference type="Pfam" id="PF00076">
    <property type="entry name" value="RRM_1"/>
    <property type="match status" value="1"/>
</dbReference>
<evidence type="ECO:0000256" key="3">
    <source>
        <dbReference type="SAM" id="MobiDB-lite"/>
    </source>
</evidence>
<evidence type="ECO:0000313" key="6">
    <source>
        <dbReference type="Proteomes" id="UP000478008"/>
    </source>
</evidence>
<feature type="compositionally biased region" description="Basic residues" evidence="3">
    <location>
        <begin position="1"/>
        <end position="13"/>
    </location>
</feature>
<gene>
    <name evidence="5" type="ORF">DEBR0S6_05710G</name>
</gene>
<dbReference type="PANTHER" id="PTHR47640:SF11">
    <property type="entry name" value="RNA-BINDING PROTEIN 42"/>
    <property type="match status" value="1"/>
</dbReference>
<dbReference type="SUPFAM" id="SSF54928">
    <property type="entry name" value="RNA-binding domain, RBD"/>
    <property type="match status" value="1"/>
</dbReference>
<evidence type="ECO:0000313" key="5">
    <source>
        <dbReference type="EMBL" id="VUG20013.1"/>
    </source>
</evidence>
<feature type="compositionally biased region" description="Basic and acidic residues" evidence="3">
    <location>
        <begin position="14"/>
        <end position="23"/>
    </location>
</feature>
<dbReference type="EMBL" id="CABFWN010000006">
    <property type="protein sequence ID" value="VUG20013.1"/>
    <property type="molecule type" value="Genomic_DNA"/>
</dbReference>
<dbReference type="Proteomes" id="UP000478008">
    <property type="component" value="Unassembled WGS sequence"/>
</dbReference>
<dbReference type="InterPro" id="IPR050825">
    <property type="entry name" value="RBM42_RBP45_47-like"/>
</dbReference>
<reference evidence="5 6" key="1">
    <citation type="submission" date="2019-07" db="EMBL/GenBank/DDBJ databases">
        <authorList>
            <person name="Friedrich A."/>
            <person name="Schacherer J."/>
        </authorList>
    </citation>
    <scope>NUCLEOTIDE SEQUENCE [LARGE SCALE GENOMIC DNA]</scope>
</reference>
<dbReference type="PANTHER" id="PTHR47640">
    <property type="entry name" value="TRNA SELENOCYSTEINE 1-ASSOCIATED PROTEIN 1-RELATED-RELATED"/>
    <property type="match status" value="1"/>
</dbReference>
<dbReference type="PROSITE" id="PS50102">
    <property type="entry name" value="RRM"/>
    <property type="match status" value="1"/>
</dbReference>
<organism evidence="5 6">
    <name type="scientific">Dekkera bruxellensis</name>
    <name type="common">Brettanomyces custersii</name>
    <dbReference type="NCBI Taxonomy" id="5007"/>
    <lineage>
        <taxon>Eukaryota</taxon>
        <taxon>Fungi</taxon>
        <taxon>Dikarya</taxon>
        <taxon>Ascomycota</taxon>
        <taxon>Saccharomycotina</taxon>
        <taxon>Pichiomycetes</taxon>
        <taxon>Pichiales</taxon>
        <taxon>Pichiaceae</taxon>
        <taxon>Brettanomyces</taxon>
    </lineage>
</organism>
<dbReference type="InterPro" id="IPR000504">
    <property type="entry name" value="RRM_dom"/>
</dbReference>
<dbReference type="Gene3D" id="3.30.70.330">
    <property type="match status" value="1"/>
</dbReference>
<keyword evidence="6" id="KW-1185">Reference proteome</keyword>
<dbReference type="InterPro" id="IPR035979">
    <property type="entry name" value="RBD_domain_sf"/>
</dbReference>
<evidence type="ECO:0000259" key="4">
    <source>
        <dbReference type="PROSITE" id="PS50102"/>
    </source>
</evidence>
<proteinExistence type="predicted"/>
<protein>
    <submittedName>
        <fullName evidence="5">DEBR0S6_05710g1_1</fullName>
    </submittedName>
</protein>
<dbReference type="GO" id="GO:0003729">
    <property type="term" value="F:mRNA binding"/>
    <property type="evidence" value="ECO:0007669"/>
    <property type="project" value="InterPro"/>
</dbReference>
<keyword evidence="1 2" id="KW-0694">RNA-binding</keyword>
<dbReference type="SMART" id="SM00360">
    <property type="entry name" value="RRM"/>
    <property type="match status" value="1"/>
</dbReference>
<evidence type="ECO:0000256" key="2">
    <source>
        <dbReference type="PROSITE-ProRule" id="PRU00176"/>
    </source>
</evidence>
<feature type="domain" description="RRM" evidence="4">
    <location>
        <begin position="97"/>
        <end position="177"/>
    </location>
</feature>
<accession>A0A7D9D135</accession>
<sequence>MQRRGNIRPKKQIHHEASSDRRLASGFKSDQFLKSNNRRRITDPKLLNKVKNILDSTNGNSLETTSKKKEKAMERIDPKTGKRWYDRTLADWNPSHFRLFVGNIGEDVTEKLLVETFIKYGSLSKVKIPRVYRQGEEVNKGYAFISFANPDDYLRCYKEMNGKYVGNKPIVLQRAKTELGEVITGHRKGNKEIFVKGKKHKNHRGHKKDKKKLLV</sequence>
<evidence type="ECO:0000256" key="1">
    <source>
        <dbReference type="ARBA" id="ARBA00022884"/>
    </source>
</evidence>